<evidence type="ECO:0000313" key="3">
    <source>
        <dbReference type="EMBL" id="MBM7840339.1"/>
    </source>
</evidence>
<dbReference type="InterPro" id="IPR045584">
    <property type="entry name" value="Pilin-like"/>
</dbReference>
<gene>
    <name evidence="3" type="ORF">JOC54_003620</name>
</gene>
<dbReference type="Pfam" id="PF07963">
    <property type="entry name" value="N_methyl"/>
    <property type="match status" value="1"/>
</dbReference>
<dbReference type="NCBIfam" id="NF040982">
    <property type="entry name" value="ComGD"/>
    <property type="match status" value="1"/>
</dbReference>
<dbReference type="NCBIfam" id="TIGR02532">
    <property type="entry name" value="IV_pilin_GFxxxE"/>
    <property type="match status" value="1"/>
</dbReference>
<dbReference type="SUPFAM" id="SSF54523">
    <property type="entry name" value="Pili subunits"/>
    <property type="match status" value="1"/>
</dbReference>
<sequence length="140" mass="16355">MNKGFTLIECLLTLLLLSILLLLPTLFSNSNHLQKDERVTIEKLRNDLVYAQHLAMTEGKRVTVLFEGNELILFYNRAEQFRFHYEHEIQLKSITMSMNDIVFLANGHPHKAGSWDVFTDHIHARFSIQIGKGRIVYREQ</sequence>
<dbReference type="Proteomes" id="UP001179280">
    <property type="component" value="Unassembled WGS sequence"/>
</dbReference>
<proteinExistence type="predicted"/>
<dbReference type="RefSeq" id="WP_054793106.1">
    <property type="nucleotide sequence ID" value="NZ_JAFBCV010000013.1"/>
</dbReference>
<reference evidence="3" key="1">
    <citation type="submission" date="2021-01" db="EMBL/GenBank/DDBJ databases">
        <title>Genomic Encyclopedia of Type Strains, Phase IV (KMG-IV): sequencing the most valuable type-strain genomes for metagenomic binning, comparative biology and taxonomic classification.</title>
        <authorList>
            <person name="Goeker M."/>
        </authorList>
    </citation>
    <scope>NUCLEOTIDE SEQUENCE</scope>
    <source>
        <strain evidence="3">DSM 21943</strain>
    </source>
</reference>
<dbReference type="InterPro" id="IPR016785">
    <property type="entry name" value="ComGD"/>
</dbReference>
<dbReference type="InterPro" id="IPR012902">
    <property type="entry name" value="N_methyl_site"/>
</dbReference>
<protein>
    <submittedName>
        <fullName evidence="3">Competence protein ComGD</fullName>
    </submittedName>
</protein>
<accession>A0ABS2T0V1</accession>
<name>A0ABS2T0V1_9BACI</name>
<evidence type="ECO:0000256" key="2">
    <source>
        <dbReference type="ARBA" id="ARBA00023287"/>
    </source>
</evidence>
<evidence type="ECO:0000313" key="4">
    <source>
        <dbReference type="Proteomes" id="UP001179280"/>
    </source>
</evidence>
<dbReference type="EMBL" id="JAFBCV010000013">
    <property type="protein sequence ID" value="MBM7840339.1"/>
    <property type="molecule type" value="Genomic_DNA"/>
</dbReference>
<keyword evidence="4" id="KW-1185">Reference proteome</keyword>
<comment type="caution">
    <text evidence="3">The sequence shown here is derived from an EMBL/GenBank/DDBJ whole genome shotgun (WGS) entry which is preliminary data.</text>
</comment>
<evidence type="ECO:0000256" key="1">
    <source>
        <dbReference type="ARBA" id="ARBA00004241"/>
    </source>
</evidence>
<dbReference type="PIRSF" id="PIRSF021292">
    <property type="entry name" value="Competence_ComGD"/>
    <property type="match status" value="1"/>
</dbReference>
<organism evidence="3 4">
    <name type="scientific">Shouchella xiaoxiensis</name>
    <dbReference type="NCBI Taxonomy" id="766895"/>
    <lineage>
        <taxon>Bacteria</taxon>
        <taxon>Bacillati</taxon>
        <taxon>Bacillota</taxon>
        <taxon>Bacilli</taxon>
        <taxon>Bacillales</taxon>
        <taxon>Bacillaceae</taxon>
        <taxon>Shouchella</taxon>
    </lineage>
</organism>
<comment type="subcellular location">
    <subcellularLocation>
        <location evidence="1">Cell surface</location>
    </subcellularLocation>
</comment>
<keyword evidence="2" id="KW-0178">Competence</keyword>